<reference evidence="4" key="2">
    <citation type="submission" date="2025-08" db="UniProtKB">
        <authorList>
            <consortium name="RefSeq"/>
        </authorList>
    </citation>
    <scope>IDENTIFICATION</scope>
    <source>
        <tissue evidence="4">Whole plant</tissue>
    </source>
</reference>
<dbReference type="FunFam" id="2.60.40.420:FF:000074">
    <property type="entry name" value="Blue copper binding protein-like"/>
    <property type="match status" value="1"/>
</dbReference>
<dbReference type="Gene3D" id="2.60.40.420">
    <property type="entry name" value="Cupredoxins - blue copper proteins"/>
    <property type="match status" value="1"/>
</dbReference>
<accession>A0A6P4C374</accession>
<evidence type="ECO:0000313" key="4">
    <source>
        <dbReference type="RefSeq" id="XP_015941768.2"/>
    </source>
</evidence>
<dbReference type="CDD" id="cd04216">
    <property type="entry name" value="Phytocyanin"/>
    <property type="match status" value="1"/>
</dbReference>
<sequence length="187" mass="21055">MGGTKSLKNCTLLLSITLTLLCGFLLSFSMATVYFVGDQDEWNSQTDYASWAEGNNFTLGDLLVFKYVKGQHNVYEVSEESFRSCDTSNGVLAKYESGKDEVELKKVKKYWFICNIAGHCLGGMRFGIDVKQRTNLTHHPSNFSDHALTPHNSIEPTPSFNNNNSSISFELLLLLLLLVLLFNVDFY</sequence>
<feature type="transmembrane region" description="Helical" evidence="1">
    <location>
        <begin position="167"/>
        <end position="186"/>
    </location>
</feature>
<keyword evidence="1" id="KW-0812">Transmembrane</keyword>
<dbReference type="InterPro" id="IPR003245">
    <property type="entry name" value="Phytocyanin_dom"/>
</dbReference>
<reference evidence="3" key="1">
    <citation type="journal article" date="2016" name="Nat. Genet.">
        <title>The genome sequences of Arachis duranensis and Arachis ipaensis, the diploid ancestors of cultivated peanut.</title>
        <authorList>
            <person name="Bertioli D.J."/>
            <person name="Cannon S.B."/>
            <person name="Froenicke L."/>
            <person name="Huang G."/>
            <person name="Farmer A.D."/>
            <person name="Cannon E.K."/>
            <person name="Liu X."/>
            <person name="Gao D."/>
            <person name="Clevenger J."/>
            <person name="Dash S."/>
            <person name="Ren L."/>
            <person name="Moretzsohn M.C."/>
            <person name="Shirasawa K."/>
            <person name="Huang W."/>
            <person name="Vidigal B."/>
            <person name="Abernathy B."/>
            <person name="Chu Y."/>
            <person name="Niederhuth C.E."/>
            <person name="Umale P."/>
            <person name="Araujo A.C."/>
            <person name="Kozik A."/>
            <person name="Kim K.D."/>
            <person name="Burow M.D."/>
            <person name="Varshney R.K."/>
            <person name="Wang X."/>
            <person name="Zhang X."/>
            <person name="Barkley N."/>
            <person name="Guimaraes P.M."/>
            <person name="Isobe S."/>
            <person name="Guo B."/>
            <person name="Liao B."/>
            <person name="Stalker H.T."/>
            <person name="Schmitz R.J."/>
            <person name="Scheffler B.E."/>
            <person name="Leal-Bertioli S.C."/>
            <person name="Xun X."/>
            <person name="Jackson S.A."/>
            <person name="Michelmore R."/>
            <person name="Ozias-Akins P."/>
        </authorList>
    </citation>
    <scope>NUCLEOTIDE SEQUENCE [LARGE SCALE GENOMIC DNA]</scope>
    <source>
        <strain evidence="3">cv. V14167</strain>
    </source>
</reference>
<dbReference type="PANTHER" id="PTHR33021:SF179">
    <property type="entry name" value="OS09G0541100 PROTEIN"/>
    <property type="match status" value="1"/>
</dbReference>
<organism evidence="3 4">
    <name type="scientific">Arachis duranensis</name>
    <name type="common">Wild peanut</name>
    <dbReference type="NCBI Taxonomy" id="130453"/>
    <lineage>
        <taxon>Eukaryota</taxon>
        <taxon>Viridiplantae</taxon>
        <taxon>Streptophyta</taxon>
        <taxon>Embryophyta</taxon>
        <taxon>Tracheophyta</taxon>
        <taxon>Spermatophyta</taxon>
        <taxon>Magnoliopsida</taxon>
        <taxon>eudicotyledons</taxon>
        <taxon>Gunneridae</taxon>
        <taxon>Pentapetalae</taxon>
        <taxon>rosids</taxon>
        <taxon>fabids</taxon>
        <taxon>Fabales</taxon>
        <taxon>Fabaceae</taxon>
        <taxon>Papilionoideae</taxon>
        <taxon>50 kb inversion clade</taxon>
        <taxon>dalbergioids sensu lato</taxon>
        <taxon>Dalbergieae</taxon>
        <taxon>Pterocarpus clade</taxon>
        <taxon>Arachis</taxon>
    </lineage>
</organism>
<dbReference type="Proteomes" id="UP000515211">
    <property type="component" value="Chromosome 9"/>
</dbReference>
<dbReference type="InterPro" id="IPR008972">
    <property type="entry name" value="Cupredoxin"/>
</dbReference>
<evidence type="ECO:0000256" key="1">
    <source>
        <dbReference type="SAM" id="Phobius"/>
    </source>
</evidence>
<dbReference type="SUPFAM" id="SSF49503">
    <property type="entry name" value="Cupredoxins"/>
    <property type="match status" value="1"/>
</dbReference>
<feature type="transmembrane region" description="Helical" evidence="1">
    <location>
        <begin position="12"/>
        <end position="36"/>
    </location>
</feature>
<dbReference type="InterPro" id="IPR039391">
    <property type="entry name" value="Phytocyanin-like"/>
</dbReference>
<dbReference type="GO" id="GO:0005886">
    <property type="term" value="C:plasma membrane"/>
    <property type="evidence" value="ECO:0007669"/>
    <property type="project" value="TreeGrafter"/>
</dbReference>
<name>A0A6P4C374_ARADU</name>
<keyword evidence="1" id="KW-1133">Transmembrane helix</keyword>
<feature type="domain" description="Phytocyanin" evidence="2">
    <location>
        <begin position="32"/>
        <end position="132"/>
    </location>
</feature>
<evidence type="ECO:0000259" key="2">
    <source>
        <dbReference type="PROSITE" id="PS51485"/>
    </source>
</evidence>
<dbReference type="PANTHER" id="PTHR33021">
    <property type="entry name" value="BLUE COPPER PROTEIN"/>
    <property type="match status" value="1"/>
</dbReference>
<dbReference type="RefSeq" id="XP_015941768.2">
    <property type="nucleotide sequence ID" value="XM_016086282.3"/>
</dbReference>
<dbReference type="AlphaFoldDB" id="A0A6P4C374"/>
<evidence type="ECO:0000313" key="3">
    <source>
        <dbReference type="Proteomes" id="UP000515211"/>
    </source>
</evidence>
<dbReference type="GO" id="GO:0009055">
    <property type="term" value="F:electron transfer activity"/>
    <property type="evidence" value="ECO:0007669"/>
    <property type="project" value="InterPro"/>
</dbReference>
<dbReference type="Pfam" id="PF02298">
    <property type="entry name" value="Cu_bind_like"/>
    <property type="match status" value="1"/>
</dbReference>
<dbReference type="GeneID" id="107467243"/>
<gene>
    <name evidence="4" type="primary">LOC107467243</name>
</gene>
<protein>
    <submittedName>
        <fullName evidence="4">Mavicyanin-like</fullName>
    </submittedName>
</protein>
<dbReference type="PROSITE" id="PS51485">
    <property type="entry name" value="PHYTOCYANIN"/>
    <property type="match status" value="1"/>
</dbReference>
<proteinExistence type="predicted"/>
<keyword evidence="3" id="KW-1185">Reference proteome</keyword>
<dbReference type="KEGG" id="adu:107467243"/>
<keyword evidence="1" id="KW-0472">Membrane</keyword>